<comment type="similarity">
    <text evidence="2">Belongs to the ATPase F chain family.</text>
</comment>
<reference evidence="11" key="4">
    <citation type="submission" date="2025-08" db="UniProtKB">
        <authorList>
            <consortium name="Ensembl"/>
        </authorList>
    </citation>
    <scope>IDENTIFICATION</scope>
</reference>
<evidence type="ECO:0000256" key="1">
    <source>
        <dbReference type="ARBA" id="ARBA00004325"/>
    </source>
</evidence>
<evidence type="ECO:0000256" key="5">
    <source>
        <dbReference type="ARBA" id="ARBA00022781"/>
    </source>
</evidence>
<evidence type="ECO:0000313" key="12">
    <source>
        <dbReference type="Proteomes" id="UP000314983"/>
    </source>
</evidence>
<dbReference type="Proteomes" id="UP000314983">
    <property type="component" value="Chromosome 14"/>
</dbReference>
<proteinExistence type="inferred from homology"/>
<protein>
    <submittedName>
        <fullName evidence="11">Uncharacterized protein</fullName>
    </submittedName>
</protein>
<dbReference type="GO" id="GO:0042776">
    <property type="term" value="P:proton motive force-driven mitochondrial ATP synthesis"/>
    <property type="evidence" value="ECO:0007669"/>
    <property type="project" value="TreeGrafter"/>
</dbReference>
<dbReference type="STRING" id="8005.ENSEEEP00000011692"/>
<evidence type="ECO:0000256" key="10">
    <source>
        <dbReference type="SAM" id="Phobius"/>
    </source>
</evidence>
<dbReference type="PANTHER" id="PTHR13080">
    <property type="entry name" value="ATP SYNTHASE F CHAIN, MITOCHONDRIAL-RELATED"/>
    <property type="match status" value="1"/>
</dbReference>
<reference evidence="11" key="3">
    <citation type="submission" date="2020-05" db="EMBL/GenBank/DDBJ databases">
        <title>Electrophorus electricus (electric eel) genome, fEleEle1, primary haplotype.</title>
        <authorList>
            <person name="Myers G."/>
            <person name="Meyer A."/>
            <person name="Fedrigo O."/>
            <person name="Formenti G."/>
            <person name="Rhie A."/>
            <person name="Tracey A."/>
            <person name="Sims Y."/>
            <person name="Jarvis E.D."/>
        </authorList>
    </citation>
    <scope>NUCLEOTIDE SEQUENCE [LARGE SCALE GENOMIC DNA]</scope>
</reference>
<evidence type="ECO:0000313" key="11">
    <source>
        <dbReference type="Ensembl" id="ENSEEEP00000011692.1"/>
    </source>
</evidence>
<evidence type="ECO:0000256" key="7">
    <source>
        <dbReference type="ARBA" id="ARBA00023128"/>
    </source>
</evidence>
<dbReference type="Ensembl" id="ENSEEET00000011828.2">
    <property type="protein sequence ID" value="ENSEEEP00000011692.1"/>
    <property type="gene ID" value="ENSEEEG00000005887.2"/>
</dbReference>
<keyword evidence="6" id="KW-0406">Ion transport</keyword>
<dbReference type="InterPro" id="IPR019344">
    <property type="entry name" value="F1F0-ATPsyn_F_prd"/>
</dbReference>
<comment type="subcellular location">
    <subcellularLocation>
        <location evidence="1">Mitochondrion membrane</location>
    </subcellularLocation>
</comment>
<keyword evidence="7" id="KW-0496">Mitochondrion</keyword>
<keyword evidence="8 10" id="KW-0472">Membrane</keyword>
<keyword evidence="3" id="KW-0813">Transport</keyword>
<keyword evidence="10" id="KW-0812">Transmembrane</keyword>
<dbReference type="GO" id="GO:0031966">
    <property type="term" value="C:mitochondrial membrane"/>
    <property type="evidence" value="ECO:0007669"/>
    <property type="project" value="UniProtKB-SubCell"/>
</dbReference>
<evidence type="ECO:0000256" key="8">
    <source>
        <dbReference type="ARBA" id="ARBA00023136"/>
    </source>
</evidence>
<evidence type="ECO:0000256" key="9">
    <source>
        <dbReference type="ARBA" id="ARBA00023310"/>
    </source>
</evidence>
<accession>A0A4W4EL40</accession>
<keyword evidence="4" id="KW-0138">CF(0)</keyword>
<reference evidence="12" key="2">
    <citation type="journal article" date="2017" name="Sci. Adv.">
        <title>A tail of two voltages: Proteomic comparison of the three electric organs of the electric eel.</title>
        <authorList>
            <person name="Traeger L.L."/>
            <person name="Sabat G."/>
            <person name="Barrett-Wilt G.A."/>
            <person name="Wells G.B."/>
            <person name="Sussman M.R."/>
        </authorList>
    </citation>
    <scope>NUCLEOTIDE SEQUENCE [LARGE SCALE GENOMIC DNA]</scope>
</reference>
<feature type="transmembrane region" description="Helical" evidence="10">
    <location>
        <begin position="31"/>
        <end position="50"/>
    </location>
</feature>
<dbReference type="GO" id="GO:0046933">
    <property type="term" value="F:proton-transporting ATP synthase activity, rotational mechanism"/>
    <property type="evidence" value="ECO:0007669"/>
    <property type="project" value="TreeGrafter"/>
</dbReference>
<organism evidence="11 12">
    <name type="scientific">Electrophorus electricus</name>
    <name type="common">Electric eel</name>
    <name type="synonym">Gymnotus electricus</name>
    <dbReference type="NCBI Taxonomy" id="8005"/>
    <lineage>
        <taxon>Eukaryota</taxon>
        <taxon>Metazoa</taxon>
        <taxon>Chordata</taxon>
        <taxon>Craniata</taxon>
        <taxon>Vertebrata</taxon>
        <taxon>Euteleostomi</taxon>
        <taxon>Actinopterygii</taxon>
        <taxon>Neopterygii</taxon>
        <taxon>Teleostei</taxon>
        <taxon>Ostariophysi</taxon>
        <taxon>Gymnotiformes</taxon>
        <taxon>Gymnotoidei</taxon>
        <taxon>Gymnotidae</taxon>
        <taxon>Electrophorus</taxon>
    </lineage>
</organism>
<keyword evidence="9" id="KW-0066">ATP synthesis</keyword>
<keyword evidence="12" id="KW-1185">Reference proteome</keyword>
<name>A0A4W4EL40_ELEEL</name>
<dbReference type="AlphaFoldDB" id="A0A4W4EL40"/>
<evidence type="ECO:0000256" key="4">
    <source>
        <dbReference type="ARBA" id="ARBA00022547"/>
    </source>
</evidence>
<reference evidence="12" key="1">
    <citation type="journal article" date="2014" name="Science">
        <title>Nonhuman genetics. Genomic basis for the convergent evolution of electric organs.</title>
        <authorList>
            <person name="Gallant J.R."/>
            <person name="Traeger L.L."/>
            <person name="Volkening J.D."/>
            <person name="Moffett H."/>
            <person name="Chen P.H."/>
            <person name="Novina C.D."/>
            <person name="Phillips G.N.Jr."/>
            <person name="Anand R."/>
            <person name="Wells G.B."/>
            <person name="Pinch M."/>
            <person name="Guth R."/>
            <person name="Unguez G.A."/>
            <person name="Albert J.S."/>
            <person name="Zakon H.H."/>
            <person name="Samanta M.P."/>
            <person name="Sussman M.R."/>
        </authorList>
    </citation>
    <scope>NUCLEOTIDE SEQUENCE [LARGE SCALE GENOMIC DNA]</scope>
</reference>
<dbReference type="PANTHER" id="PTHR13080:SF13">
    <property type="entry name" value="ATP SYNTHASE SUBUNIT F, MITOCHONDRIAL"/>
    <property type="match status" value="1"/>
</dbReference>
<keyword evidence="5" id="KW-0375">Hydrogen ion transport</keyword>
<evidence type="ECO:0000256" key="6">
    <source>
        <dbReference type="ARBA" id="ARBA00023065"/>
    </source>
</evidence>
<dbReference type="GO" id="GO:0045259">
    <property type="term" value="C:proton-transporting ATP synthase complex"/>
    <property type="evidence" value="ECO:0007669"/>
    <property type="project" value="UniProtKB-KW"/>
</dbReference>
<keyword evidence="10" id="KW-1133">Transmembrane helix</keyword>
<evidence type="ECO:0000256" key="3">
    <source>
        <dbReference type="ARBA" id="ARBA00022448"/>
    </source>
</evidence>
<sequence length="75" mass="8971">LYMDLFVLNHKPCSLYRWQWYYRKYIDVQKGGIGGLAMMIAGYCVLSYAWSYPHLSESNFETFFSYNIIYIDCNV</sequence>
<reference evidence="11" key="5">
    <citation type="submission" date="2025-09" db="UniProtKB">
        <authorList>
            <consortium name="Ensembl"/>
        </authorList>
    </citation>
    <scope>IDENTIFICATION</scope>
</reference>
<dbReference type="GeneTree" id="ENSGT00940000167489"/>
<evidence type="ECO:0000256" key="2">
    <source>
        <dbReference type="ARBA" id="ARBA00005895"/>
    </source>
</evidence>